<organism evidence="11 12">
    <name type="scientific">Blautia luti</name>
    <dbReference type="NCBI Taxonomy" id="89014"/>
    <lineage>
        <taxon>Bacteria</taxon>
        <taxon>Bacillati</taxon>
        <taxon>Bacillota</taxon>
        <taxon>Clostridia</taxon>
        <taxon>Lachnospirales</taxon>
        <taxon>Lachnospiraceae</taxon>
        <taxon>Blautia</taxon>
    </lineage>
</organism>
<keyword evidence="6" id="KW-0547">Nucleotide-binding</keyword>
<evidence type="ECO:0000313" key="12">
    <source>
        <dbReference type="Proteomes" id="UP000408482"/>
    </source>
</evidence>
<dbReference type="SUPFAM" id="SSF52540">
    <property type="entry name" value="P-loop containing nucleoside triphosphate hydrolases"/>
    <property type="match status" value="2"/>
</dbReference>
<dbReference type="InterPro" id="IPR003593">
    <property type="entry name" value="AAA+_ATPase"/>
</dbReference>
<dbReference type="FunFam" id="3.40.50.300:FF:000127">
    <property type="entry name" value="Ribose import ATP-binding protein RbsA"/>
    <property type="match status" value="1"/>
</dbReference>
<dbReference type="GO" id="GO:0016887">
    <property type="term" value="F:ATP hydrolysis activity"/>
    <property type="evidence" value="ECO:0007669"/>
    <property type="project" value="InterPro"/>
</dbReference>
<dbReference type="InterPro" id="IPR003439">
    <property type="entry name" value="ABC_transporter-like_ATP-bd"/>
</dbReference>
<evidence type="ECO:0000256" key="4">
    <source>
        <dbReference type="ARBA" id="ARBA00022597"/>
    </source>
</evidence>
<keyword evidence="7 11" id="KW-0067">ATP-binding</keyword>
<evidence type="ECO:0000256" key="5">
    <source>
        <dbReference type="ARBA" id="ARBA00022737"/>
    </source>
</evidence>
<dbReference type="AlphaFoldDB" id="A0A564W302"/>
<feature type="domain" description="ABC transporter" evidence="10">
    <location>
        <begin position="249"/>
        <end position="493"/>
    </location>
</feature>
<dbReference type="SMART" id="SM00382">
    <property type="entry name" value="AAA"/>
    <property type="match status" value="2"/>
</dbReference>
<sequence>MSLIELKDIHKSFYGVEVLHGVNFVLQSGSVHALMGENGAGKSTLMKVIAGVHTADSGKVFLDNKEVEISSPAKARELGIAMIHQELSSELEMSVAENIYLGREPGRFGMVDYRQLYHQTDELLKNLGIHLNPRTKMKRLRVADQQMVEIAKAISQNARVVIMDEPTSSITDKEVDNLFNMIRNLKSAGVGIIYISHKMDEIFQICDEMTILRDGTYIDTFKALEVNEDILIRSMVGRELGTQFPKKEVPIGETLLEVQHLTRAGEYEDISFKLHKGEILSFTGLVGAGRTELMHSIFGLTKPDSGKLILNGEEVEFKTPRDAIQHGIAYVTEDRKGEGLVLPMSVEKNITIASLQSFVKSGFLQKKKEADVVTQEVASLGIKVARTSMSVKALSGGNQQKVVLAKWMIAGPNVLIFDEPTRGIDVGAKAEIYKIMCDYVSKGNAILMVSSEMPEAMGMSDRMIILSNHRCSGELNRNEFNQEAIAQMQFKFMQGKQ</sequence>
<dbReference type="CDD" id="cd03216">
    <property type="entry name" value="ABC_Carb_Monos_I"/>
    <property type="match status" value="1"/>
</dbReference>
<dbReference type="Pfam" id="PF00005">
    <property type="entry name" value="ABC_tran"/>
    <property type="match status" value="2"/>
</dbReference>
<dbReference type="CDD" id="cd03215">
    <property type="entry name" value="ABC_Carb_Monos_II"/>
    <property type="match status" value="1"/>
</dbReference>
<keyword evidence="3" id="KW-1003">Cell membrane</keyword>
<keyword evidence="4" id="KW-0762">Sugar transport</keyword>
<name>A0A564W302_9FIRM</name>
<proteinExistence type="predicted"/>
<dbReference type="PANTHER" id="PTHR43790:SF3">
    <property type="entry name" value="D-ALLOSE IMPORT ATP-BINDING PROTEIN ALSA-RELATED"/>
    <property type="match status" value="1"/>
</dbReference>
<reference evidence="11 12" key="1">
    <citation type="submission" date="2019-07" db="EMBL/GenBank/DDBJ databases">
        <authorList>
            <person name="Hibberd C M."/>
            <person name="Gehrig L. J."/>
            <person name="Chang H.-W."/>
            <person name="Venkatesh S."/>
        </authorList>
    </citation>
    <scope>NUCLEOTIDE SEQUENCE [LARGE SCALE GENOMIC DNA]</scope>
    <source>
        <strain evidence="11">Blautia_luti_SSTS_Bg7063</strain>
    </source>
</reference>
<protein>
    <submittedName>
        <fullName evidence="11">Galactose/methyl galactoside import ATP-binding protein MglA</fullName>
        <ecNumber evidence="11">3.6.3.17</ecNumber>
    </submittedName>
</protein>
<evidence type="ECO:0000256" key="3">
    <source>
        <dbReference type="ARBA" id="ARBA00022475"/>
    </source>
</evidence>
<evidence type="ECO:0000256" key="6">
    <source>
        <dbReference type="ARBA" id="ARBA00022741"/>
    </source>
</evidence>
<dbReference type="InterPro" id="IPR017871">
    <property type="entry name" value="ABC_transporter-like_CS"/>
</dbReference>
<dbReference type="InterPro" id="IPR050107">
    <property type="entry name" value="ABC_carbohydrate_import_ATPase"/>
</dbReference>
<dbReference type="InterPro" id="IPR027417">
    <property type="entry name" value="P-loop_NTPase"/>
</dbReference>
<dbReference type="GO" id="GO:0005524">
    <property type="term" value="F:ATP binding"/>
    <property type="evidence" value="ECO:0007669"/>
    <property type="project" value="UniProtKB-KW"/>
</dbReference>
<dbReference type="EMBL" id="CABHNW010000094">
    <property type="protein sequence ID" value="VUX39321.1"/>
    <property type="molecule type" value="Genomic_DNA"/>
</dbReference>
<accession>A0A564W302</accession>
<evidence type="ECO:0000256" key="9">
    <source>
        <dbReference type="ARBA" id="ARBA00023136"/>
    </source>
</evidence>
<dbReference type="PANTHER" id="PTHR43790">
    <property type="entry name" value="CARBOHYDRATE TRANSPORT ATP-BINDING PROTEIN MG119-RELATED"/>
    <property type="match status" value="1"/>
</dbReference>
<dbReference type="RefSeq" id="WP_144093979.1">
    <property type="nucleotide sequence ID" value="NZ_CABHMX010000007.1"/>
</dbReference>
<evidence type="ECO:0000313" key="11">
    <source>
        <dbReference type="EMBL" id="VUX39321.1"/>
    </source>
</evidence>
<evidence type="ECO:0000259" key="10">
    <source>
        <dbReference type="PROSITE" id="PS50893"/>
    </source>
</evidence>
<keyword evidence="2" id="KW-0813">Transport</keyword>
<gene>
    <name evidence="11" type="primary">mglA_3</name>
    <name evidence="11" type="ORF">RSSSTS7063_03609</name>
</gene>
<comment type="subcellular location">
    <subcellularLocation>
        <location evidence="1">Cell membrane</location>
        <topology evidence="1">Peripheral membrane protein</topology>
    </subcellularLocation>
</comment>
<keyword evidence="5" id="KW-0677">Repeat</keyword>
<evidence type="ECO:0000256" key="1">
    <source>
        <dbReference type="ARBA" id="ARBA00004202"/>
    </source>
</evidence>
<dbReference type="Proteomes" id="UP000408482">
    <property type="component" value="Unassembled WGS sequence"/>
</dbReference>
<keyword evidence="8" id="KW-1278">Translocase</keyword>
<dbReference type="EC" id="3.6.3.17" evidence="11"/>
<dbReference type="Gene3D" id="3.40.50.300">
    <property type="entry name" value="P-loop containing nucleotide triphosphate hydrolases"/>
    <property type="match status" value="2"/>
</dbReference>
<evidence type="ECO:0000256" key="8">
    <source>
        <dbReference type="ARBA" id="ARBA00022967"/>
    </source>
</evidence>
<feature type="domain" description="ABC transporter" evidence="10">
    <location>
        <begin position="4"/>
        <end position="239"/>
    </location>
</feature>
<evidence type="ECO:0000256" key="2">
    <source>
        <dbReference type="ARBA" id="ARBA00022448"/>
    </source>
</evidence>
<evidence type="ECO:0000256" key="7">
    <source>
        <dbReference type="ARBA" id="ARBA00022840"/>
    </source>
</evidence>
<keyword evidence="9" id="KW-0472">Membrane</keyword>
<keyword evidence="11" id="KW-0378">Hydrolase</keyword>
<keyword evidence="12" id="KW-1185">Reference proteome</keyword>
<dbReference type="GO" id="GO:0005886">
    <property type="term" value="C:plasma membrane"/>
    <property type="evidence" value="ECO:0007669"/>
    <property type="project" value="UniProtKB-SubCell"/>
</dbReference>
<dbReference type="PROSITE" id="PS00211">
    <property type="entry name" value="ABC_TRANSPORTER_1"/>
    <property type="match status" value="1"/>
</dbReference>
<dbReference type="PROSITE" id="PS50893">
    <property type="entry name" value="ABC_TRANSPORTER_2"/>
    <property type="match status" value="2"/>
</dbReference>